<proteinExistence type="predicted"/>
<feature type="transmembrane region" description="Helical" evidence="1">
    <location>
        <begin position="28"/>
        <end position="49"/>
    </location>
</feature>
<organism evidence="2 3">
    <name type="scientific">Desulfosporosinus fructosivorans</name>
    <dbReference type="NCBI Taxonomy" id="2018669"/>
    <lineage>
        <taxon>Bacteria</taxon>
        <taxon>Bacillati</taxon>
        <taxon>Bacillota</taxon>
        <taxon>Clostridia</taxon>
        <taxon>Eubacteriales</taxon>
        <taxon>Desulfitobacteriaceae</taxon>
        <taxon>Desulfosporosinus</taxon>
    </lineage>
</organism>
<gene>
    <name evidence="2" type="ORF">E4K67_08575</name>
</gene>
<dbReference type="RefSeq" id="WP_135546018.1">
    <property type="nucleotide sequence ID" value="NZ_SPQQ01000003.1"/>
</dbReference>
<dbReference type="InterPro" id="IPR027387">
    <property type="entry name" value="Cytb/b6-like_sf"/>
</dbReference>
<dbReference type="Gene3D" id="1.20.810.10">
    <property type="entry name" value="Cytochrome Bc1 Complex, Chain C"/>
    <property type="match status" value="1"/>
</dbReference>
<keyword evidence="1" id="KW-1133">Transmembrane helix</keyword>
<dbReference type="OrthoDB" id="1798552at2"/>
<keyword evidence="3" id="KW-1185">Reference proteome</keyword>
<evidence type="ECO:0000313" key="3">
    <source>
        <dbReference type="Proteomes" id="UP000298460"/>
    </source>
</evidence>
<evidence type="ECO:0000256" key="1">
    <source>
        <dbReference type="SAM" id="Phobius"/>
    </source>
</evidence>
<keyword evidence="1" id="KW-0812">Transmembrane</keyword>
<protein>
    <submittedName>
        <fullName evidence="2">Uncharacterized protein</fullName>
    </submittedName>
</protein>
<feature type="transmembrane region" description="Helical" evidence="1">
    <location>
        <begin position="107"/>
        <end position="130"/>
    </location>
</feature>
<comment type="caution">
    <text evidence="2">The sequence shown here is derived from an EMBL/GenBank/DDBJ whole genome shotgun (WGS) entry which is preliminary data.</text>
</comment>
<evidence type="ECO:0000313" key="2">
    <source>
        <dbReference type="EMBL" id="TGE38035.1"/>
    </source>
</evidence>
<dbReference type="Proteomes" id="UP000298460">
    <property type="component" value="Unassembled WGS sequence"/>
</dbReference>
<dbReference type="AlphaFoldDB" id="A0A4Z0R6N7"/>
<feature type="transmembrane region" description="Helical" evidence="1">
    <location>
        <begin position="80"/>
        <end position="100"/>
    </location>
</feature>
<accession>A0A4Z0R6N7</accession>
<dbReference type="EMBL" id="SPQQ01000003">
    <property type="protein sequence ID" value="TGE38035.1"/>
    <property type="molecule type" value="Genomic_DNA"/>
</dbReference>
<name>A0A4Z0R6N7_9FIRM</name>
<keyword evidence="1" id="KW-0472">Membrane</keyword>
<sequence>MDPIETEKFKPSGHQEKVQLIELQVREYISAFLWLGLLFALTASLKVSLDSSPEAAVVSVSKAPWVFGAIQWMLQRWPAWLSGWVLPLLSTAVLLTLPCWEQKVGKMWVWIIFLTLSLVWVGLTFLYMFMG</sequence>
<reference evidence="2 3" key="1">
    <citation type="submission" date="2019-03" db="EMBL/GenBank/DDBJ databases">
        <title>Draft Genome Sequence of Desulfosporosinus fructosivorans Strain 63.6F, Isolated from Marine Sediment in the Baltic Sea.</title>
        <authorList>
            <person name="Hausmann B."/>
            <person name="Vandieken V."/>
            <person name="Pjevac P."/>
            <person name="Schreck K."/>
            <person name="Herbold C.W."/>
            <person name="Loy A."/>
        </authorList>
    </citation>
    <scope>NUCLEOTIDE SEQUENCE [LARGE SCALE GENOMIC DNA]</scope>
    <source>
        <strain evidence="2 3">63.6F</strain>
    </source>
</reference>